<evidence type="ECO:0000256" key="5">
    <source>
        <dbReference type="ARBA" id="ARBA00023002"/>
    </source>
</evidence>
<dbReference type="SUPFAM" id="SSF102886">
    <property type="entry name" value="Coproporphyrinogen III oxidase"/>
    <property type="match status" value="1"/>
</dbReference>
<comment type="similarity">
    <text evidence="2">Belongs to the aerobic coproporphyrinogen-III oxidase family.</text>
</comment>
<dbReference type="AlphaFoldDB" id="A0A3P7ML18"/>
<dbReference type="PANTHER" id="PTHR10755">
    <property type="entry name" value="COPROPORPHYRINOGEN III OXIDASE, MITOCHONDRIAL"/>
    <property type="match status" value="1"/>
</dbReference>
<evidence type="ECO:0000256" key="2">
    <source>
        <dbReference type="ARBA" id="ARBA00010644"/>
    </source>
</evidence>
<evidence type="ECO:0000313" key="8">
    <source>
        <dbReference type="Proteomes" id="UP000281553"/>
    </source>
</evidence>
<dbReference type="OrthoDB" id="15318at2759"/>
<dbReference type="EMBL" id="UYRU01076706">
    <property type="protein sequence ID" value="VDN27240.1"/>
    <property type="molecule type" value="Genomic_DNA"/>
</dbReference>
<dbReference type="GO" id="GO:0005737">
    <property type="term" value="C:cytoplasm"/>
    <property type="evidence" value="ECO:0007669"/>
    <property type="project" value="TreeGrafter"/>
</dbReference>
<accession>A0A3P7ML18</accession>
<dbReference type="GO" id="GO:0004109">
    <property type="term" value="F:coproporphyrinogen oxidase activity"/>
    <property type="evidence" value="ECO:0007669"/>
    <property type="project" value="UniProtKB-EC"/>
</dbReference>
<keyword evidence="6" id="KW-0627">Porphyrin biosynthesis</keyword>
<evidence type="ECO:0000256" key="6">
    <source>
        <dbReference type="ARBA" id="ARBA00023244"/>
    </source>
</evidence>
<sequence length="145" mass="16157">MEAKMKAKDEGNDLDDATFINGLTGCSPSNWMASSITPASQLAHLCHHMEAIDQKKKFFVDKWERKDGHGGGISCVLQDGAVFEKAGVNISVISSELTEAALHQMRERLHSLKTDKRLKFDVVGISSVNHPVRTLIKRYSYDRRG</sequence>
<comment type="pathway">
    <text evidence="1">Porphyrin-containing compound metabolism; protoporphyrin-IX biosynthesis; protoporphyrinogen-IX from coproporphyrinogen-III (O2 route): step 1/1.</text>
</comment>
<evidence type="ECO:0000313" key="7">
    <source>
        <dbReference type="EMBL" id="VDN27240.1"/>
    </source>
</evidence>
<dbReference type="Pfam" id="PF01218">
    <property type="entry name" value="Coprogen_oxidas"/>
    <property type="match status" value="1"/>
</dbReference>
<gene>
    <name evidence="7" type="ORF">DILT_LOCUS14970</name>
</gene>
<dbReference type="Proteomes" id="UP000281553">
    <property type="component" value="Unassembled WGS sequence"/>
</dbReference>
<dbReference type="Gene3D" id="3.40.1500.10">
    <property type="entry name" value="Coproporphyrinogen III oxidase, aerobic"/>
    <property type="match status" value="1"/>
</dbReference>
<dbReference type="GO" id="GO:0006782">
    <property type="term" value="P:protoporphyrinogen IX biosynthetic process"/>
    <property type="evidence" value="ECO:0007669"/>
    <property type="project" value="UniProtKB-UniPathway"/>
</dbReference>
<comment type="subunit">
    <text evidence="3">Homodimer.</text>
</comment>
<evidence type="ECO:0000256" key="4">
    <source>
        <dbReference type="ARBA" id="ARBA00012869"/>
    </source>
</evidence>
<dbReference type="UniPathway" id="UPA00251">
    <property type="reaction ID" value="UER00322"/>
</dbReference>
<dbReference type="EC" id="1.3.3.3" evidence="4"/>
<name>A0A3P7ML18_DIBLA</name>
<evidence type="ECO:0000256" key="1">
    <source>
        <dbReference type="ARBA" id="ARBA00005168"/>
    </source>
</evidence>
<dbReference type="PRINTS" id="PR00073">
    <property type="entry name" value="COPRGNOXDASE"/>
</dbReference>
<organism evidence="7 8">
    <name type="scientific">Dibothriocephalus latus</name>
    <name type="common">Fish tapeworm</name>
    <name type="synonym">Diphyllobothrium latum</name>
    <dbReference type="NCBI Taxonomy" id="60516"/>
    <lineage>
        <taxon>Eukaryota</taxon>
        <taxon>Metazoa</taxon>
        <taxon>Spiralia</taxon>
        <taxon>Lophotrochozoa</taxon>
        <taxon>Platyhelminthes</taxon>
        <taxon>Cestoda</taxon>
        <taxon>Eucestoda</taxon>
        <taxon>Diphyllobothriidea</taxon>
        <taxon>Diphyllobothriidae</taxon>
        <taxon>Dibothriocephalus</taxon>
    </lineage>
</organism>
<evidence type="ECO:0000256" key="3">
    <source>
        <dbReference type="ARBA" id="ARBA00011738"/>
    </source>
</evidence>
<protein>
    <recommendedName>
        <fullName evidence="4">coproporphyrinogen oxidase</fullName>
        <ecNumber evidence="4">1.3.3.3</ecNumber>
    </recommendedName>
</protein>
<keyword evidence="5" id="KW-0560">Oxidoreductase</keyword>
<dbReference type="PANTHER" id="PTHR10755:SF0">
    <property type="entry name" value="OXYGEN-DEPENDENT COPROPORPHYRINOGEN-III OXIDASE, MITOCHONDRIAL"/>
    <property type="match status" value="1"/>
</dbReference>
<proteinExistence type="inferred from homology"/>
<keyword evidence="8" id="KW-1185">Reference proteome</keyword>
<dbReference type="InterPro" id="IPR036406">
    <property type="entry name" value="Coprogen_oxidase_aer_sf"/>
</dbReference>
<reference evidence="7 8" key="1">
    <citation type="submission" date="2018-11" db="EMBL/GenBank/DDBJ databases">
        <authorList>
            <consortium name="Pathogen Informatics"/>
        </authorList>
    </citation>
    <scope>NUCLEOTIDE SEQUENCE [LARGE SCALE GENOMIC DNA]</scope>
</reference>
<dbReference type="InterPro" id="IPR001260">
    <property type="entry name" value="Coprogen_oxidase_aer"/>
</dbReference>